<evidence type="ECO:0000313" key="3">
    <source>
        <dbReference type="Proteomes" id="UP000283895"/>
    </source>
</evidence>
<comment type="caution">
    <text evidence="2">The sequence shown here is derived from an EMBL/GenBank/DDBJ whole genome shotgun (WGS) entry which is preliminary data.</text>
</comment>
<evidence type="ECO:0000313" key="2">
    <source>
        <dbReference type="EMBL" id="ROW10197.1"/>
    </source>
</evidence>
<reference evidence="2 3" key="1">
    <citation type="submission" date="2015-09" db="EMBL/GenBank/DDBJ databases">
        <title>Host preference determinants of Valsa canker pathogens revealed by comparative genomics.</title>
        <authorList>
            <person name="Yin Z."/>
            <person name="Huang L."/>
        </authorList>
    </citation>
    <scope>NUCLEOTIDE SEQUENCE [LARGE SCALE GENOMIC DNA]</scope>
    <source>
        <strain evidence="2 3">03-1</strain>
    </source>
</reference>
<proteinExistence type="predicted"/>
<organism evidence="2 3">
    <name type="scientific">Cytospora schulzeri</name>
    <dbReference type="NCBI Taxonomy" id="448051"/>
    <lineage>
        <taxon>Eukaryota</taxon>
        <taxon>Fungi</taxon>
        <taxon>Dikarya</taxon>
        <taxon>Ascomycota</taxon>
        <taxon>Pezizomycotina</taxon>
        <taxon>Sordariomycetes</taxon>
        <taxon>Sordariomycetidae</taxon>
        <taxon>Diaporthales</taxon>
        <taxon>Cytosporaceae</taxon>
        <taxon>Cytospora</taxon>
    </lineage>
</organism>
<protein>
    <submittedName>
        <fullName evidence="2">Uncharacterized protein</fullName>
    </submittedName>
</protein>
<feature type="region of interest" description="Disordered" evidence="1">
    <location>
        <begin position="1"/>
        <end position="82"/>
    </location>
</feature>
<dbReference type="AlphaFoldDB" id="A0A423X2S2"/>
<dbReference type="EMBL" id="LKEA01000003">
    <property type="protein sequence ID" value="ROW10197.1"/>
    <property type="molecule type" value="Genomic_DNA"/>
</dbReference>
<evidence type="ECO:0000256" key="1">
    <source>
        <dbReference type="SAM" id="MobiDB-lite"/>
    </source>
</evidence>
<sequence length="333" mass="35951">MATQREGSSHGEGDGPHGAGQDELPSYAEAVVGEGSTPEEPAAAGKGRPPADGAEEDEDEGGDRAEAEAEAGPSSTPPSYARLDPTARTYLLRPPFIYLCTGDGSASGAQVPAYQLAIRQLSSGRPSQLGIRRLRPKESRRLALVGPVEENALGHKGPTVRYDDYAGLYVIRSMRLFGSPEHEIEGASEGACGKTLPGHIRFEAPGRSYEGGYRRYNDSGRFWHMTRNEWRGNGYGCQPVEGLNRQLLFSVEKKGSLGGWRAPRSCEWRDRQGKLLAVEGRAGDGLELTGELLAGRPAEGAKGEARRLVMREALLTCWVGKAMASGSLKWNQW</sequence>
<accession>A0A423X2S2</accession>
<gene>
    <name evidence="2" type="ORF">VMCG_01746</name>
</gene>
<name>A0A423X2S2_9PEZI</name>
<dbReference type="Proteomes" id="UP000283895">
    <property type="component" value="Unassembled WGS sequence"/>
</dbReference>
<keyword evidence="3" id="KW-1185">Reference proteome</keyword>